<dbReference type="FunFam" id="3.40.50.12780:FF:000001">
    <property type="entry name" value="Acetyl-coenzyme A synthetase"/>
    <property type="match status" value="1"/>
</dbReference>
<feature type="domain" description="AMP-dependent synthetase/ligase" evidence="7">
    <location>
        <begin position="107"/>
        <end position="496"/>
    </location>
</feature>
<comment type="similarity">
    <text evidence="1">Belongs to the ATP-dependent AMP-binding enzyme family.</text>
</comment>
<name>A0A916JZG5_9MICO</name>
<evidence type="ECO:0000313" key="10">
    <source>
        <dbReference type="EMBL" id="CAG7614718.1"/>
    </source>
</evidence>
<keyword evidence="3" id="KW-0547">Nucleotide-binding</keyword>
<dbReference type="EMBL" id="CAJVAP010000020">
    <property type="protein sequence ID" value="CAG7614718.1"/>
    <property type="molecule type" value="Genomic_DNA"/>
</dbReference>
<evidence type="ECO:0000256" key="5">
    <source>
        <dbReference type="ARBA" id="ARBA00022990"/>
    </source>
</evidence>
<dbReference type="PROSITE" id="PS00455">
    <property type="entry name" value="AMP_BINDING"/>
    <property type="match status" value="1"/>
</dbReference>
<accession>A0A916JZG5</accession>
<dbReference type="InterPro" id="IPR011904">
    <property type="entry name" value="Ac_CoA_lig"/>
</dbReference>
<evidence type="ECO:0000256" key="6">
    <source>
        <dbReference type="NCBIfam" id="TIGR02188"/>
    </source>
</evidence>
<comment type="caution">
    <text evidence="10">The sequence shown here is derived from an EMBL/GenBank/DDBJ whole genome shotgun (WGS) entry which is preliminary data.</text>
</comment>
<organism evidence="10 11">
    <name type="scientific">Leucobacter soli</name>
    <dbReference type="NCBI Taxonomy" id="2812850"/>
    <lineage>
        <taxon>Bacteria</taxon>
        <taxon>Bacillati</taxon>
        <taxon>Actinomycetota</taxon>
        <taxon>Actinomycetes</taxon>
        <taxon>Micrococcales</taxon>
        <taxon>Microbacteriaceae</taxon>
        <taxon>Leucobacter</taxon>
    </lineage>
</organism>
<dbReference type="GO" id="GO:0005524">
    <property type="term" value="F:ATP binding"/>
    <property type="evidence" value="ECO:0007669"/>
    <property type="project" value="UniProtKB-KW"/>
</dbReference>
<feature type="domain" description="Acetyl-coenzyme A synthetase N-terminal" evidence="9">
    <location>
        <begin position="37"/>
        <end position="103"/>
    </location>
</feature>
<keyword evidence="4" id="KW-0067">ATP-binding</keyword>
<dbReference type="GO" id="GO:0019427">
    <property type="term" value="P:acetyl-CoA biosynthetic process from acetate"/>
    <property type="evidence" value="ECO:0007669"/>
    <property type="project" value="UniProtKB-UniRule"/>
</dbReference>
<sequence length="689" mass="74310">MSGLDADAGEAEARLTETRSFPPPAAFAAQANVDASVYGIAAQDPIAFWERAAERLDWEQRWHTAHTWEPPRPTPGEHGEPGGLSVPQATWFAGGRLNVAVNCVDRHVAAGRGEKVALHFEGEPGDRESVTYAELQRRVAQAANGLLALGIEPGDRVLVYLPVLVETVVIALACARIGAVHSLVFGGFSADAVRFRLEDTRAKLLVTSDGQHRRGKQVEVKSAADEAAAGLPHLEHVLVVRRTGQDVPWTAGRDRWWHDAIDTQPDVHEPEAFDAEHPLFIIYTSGTTGKPKGLVHTSGGYLAHASWAHWAHFDAKPEDVHWCTADLAWVTAHTYEIYGPLSNGLTQVIYEGTPDAPCRERHLEIIERYGVTVYYTAPTLIRTFMTWFGDALPSGHDLSSIRLLGTVGEAINPEAWIWFRRNFGRDETPVVDTWWQSETGAAMVAPLPGVTTLKPGSATVALPGIDMAVVDEAGDPVAPGRSGTLVARRPWPGMARTVWGDPERYRDSYWATYAGRGEHCGYYVAGDGATVDADGCIWILGRLDDVVNVSGHRLSTIEIESSLVADPGVGEAGVTGVFDPITGQAVAAIVTAGAGTGAGEGGAHEPGFDELRSRVAHDIGPIAKPKIIVRVPELPKTRSGKILRRLLAQLWQGDTLGDTTSLQNPWAVDGVRAAIELARQSEASAKETT</sequence>
<dbReference type="NCBIfam" id="NF001208">
    <property type="entry name" value="PRK00174.1"/>
    <property type="match status" value="1"/>
</dbReference>
<keyword evidence="2 10" id="KW-0436">Ligase</keyword>
<proteinExistence type="inferred from homology"/>
<dbReference type="AlphaFoldDB" id="A0A916JZG5"/>
<evidence type="ECO:0000259" key="8">
    <source>
        <dbReference type="Pfam" id="PF13193"/>
    </source>
</evidence>
<protein>
    <recommendedName>
        <fullName evidence="6">Acetate--CoA ligase</fullName>
        <ecNumber evidence="6">6.2.1.1</ecNumber>
    </recommendedName>
</protein>
<keyword evidence="5" id="KW-0007">Acetylation</keyword>
<dbReference type="InterPro" id="IPR025110">
    <property type="entry name" value="AMP-bd_C"/>
</dbReference>
<dbReference type="PANTHER" id="PTHR24095">
    <property type="entry name" value="ACETYL-COENZYME A SYNTHETASE"/>
    <property type="match status" value="1"/>
</dbReference>
<dbReference type="Pfam" id="PF00501">
    <property type="entry name" value="AMP-binding"/>
    <property type="match status" value="1"/>
</dbReference>
<dbReference type="InterPro" id="IPR000873">
    <property type="entry name" value="AMP-dep_synth/lig_dom"/>
</dbReference>
<dbReference type="NCBIfam" id="TIGR02188">
    <property type="entry name" value="Ac_CoA_lig_AcsA"/>
    <property type="match status" value="1"/>
</dbReference>
<dbReference type="InterPro" id="IPR032387">
    <property type="entry name" value="ACAS_N"/>
</dbReference>
<dbReference type="Pfam" id="PF13193">
    <property type="entry name" value="AMP-binding_C"/>
    <property type="match status" value="1"/>
</dbReference>
<dbReference type="Proteomes" id="UP000693892">
    <property type="component" value="Unassembled WGS sequence"/>
</dbReference>
<evidence type="ECO:0000256" key="1">
    <source>
        <dbReference type="ARBA" id="ARBA00006432"/>
    </source>
</evidence>
<dbReference type="GO" id="GO:0005829">
    <property type="term" value="C:cytosol"/>
    <property type="evidence" value="ECO:0007669"/>
    <property type="project" value="TreeGrafter"/>
</dbReference>
<feature type="domain" description="AMP-binding enzyme C-terminal" evidence="8">
    <location>
        <begin position="558"/>
        <end position="641"/>
    </location>
</feature>
<evidence type="ECO:0000259" key="9">
    <source>
        <dbReference type="Pfam" id="PF16177"/>
    </source>
</evidence>
<dbReference type="Pfam" id="PF16177">
    <property type="entry name" value="ACAS_N"/>
    <property type="match status" value="1"/>
</dbReference>
<dbReference type="GO" id="GO:0003987">
    <property type="term" value="F:acetate-CoA ligase activity"/>
    <property type="evidence" value="ECO:0007669"/>
    <property type="project" value="UniProtKB-UniRule"/>
</dbReference>
<keyword evidence="11" id="KW-1185">Reference proteome</keyword>
<evidence type="ECO:0000256" key="2">
    <source>
        <dbReference type="ARBA" id="ARBA00022598"/>
    </source>
</evidence>
<evidence type="ECO:0000259" key="7">
    <source>
        <dbReference type="Pfam" id="PF00501"/>
    </source>
</evidence>
<dbReference type="GO" id="GO:0016208">
    <property type="term" value="F:AMP binding"/>
    <property type="evidence" value="ECO:0007669"/>
    <property type="project" value="InterPro"/>
</dbReference>
<reference evidence="10" key="1">
    <citation type="submission" date="2021-06" db="EMBL/GenBank/DDBJ databases">
        <authorList>
            <person name="Criscuolo A."/>
        </authorList>
    </citation>
    <scope>NUCLEOTIDE SEQUENCE</scope>
    <source>
        <strain evidence="10">CIP111803</strain>
    </source>
</reference>
<gene>
    <name evidence="10" type="primary">acsA_2</name>
    <name evidence="10" type="ORF">LEUCIP111803_01810</name>
</gene>
<evidence type="ECO:0000256" key="4">
    <source>
        <dbReference type="ARBA" id="ARBA00022840"/>
    </source>
</evidence>
<dbReference type="PANTHER" id="PTHR24095:SF14">
    <property type="entry name" value="ACETYL-COENZYME A SYNTHETASE 1"/>
    <property type="match status" value="1"/>
</dbReference>
<dbReference type="RefSeq" id="WP_218115639.1">
    <property type="nucleotide sequence ID" value="NZ_CAJVAP010000020.1"/>
</dbReference>
<dbReference type="EC" id="6.2.1.1" evidence="6"/>
<evidence type="ECO:0000256" key="3">
    <source>
        <dbReference type="ARBA" id="ARBA00022741"/>
    </source>
</evidence>
<evidence type="ECO:0000313" key="11">
    <source>
        <dbReference type="Proteomes" id="UP000693892"/>
    </source>
</evidence>
<dbReference type="InterPro" id="IPR020845">
    <property type="entry name" value="AMP-binding_CS"/>
</dbReference>